<dbReference type="InterPro" id="IPR009000">
    <property type="entry name" value="Transl_B-barrel_sf"/>
</dbReference>
<dbReference type="Gene3D" id="2.40.30.10">
    <property type="entry name" value="Translation factors"/>
    <property type="match status" value="2"/>
</dbReference>
<comment type="similarity">
    <text evidence="1 8">Belongs to the universal ribosomal protein uL3 family.</text>
</comment>
<dbReference type="NCBIfam" id="TIGR03625">
    <property type="entry name" value="L3_bact"/>
    <property type="match status" value="1"/>
</dbReference>
<gene>
    <name evidence="11" type="ORF">Fokcrypt_00520</name>
</gene>
<keyword evidence="2" id="KW-0488">Methylation</keyword>
<evidence type="ECO:0000256" key="10">
    <source>
        <dbReference type="SAM" id="MobiDB-lite"/>
    </source>
</evidence>
<dbReference type="PROSITE" id="PS00474">
    <property type="entry name" value="RIBOSOMAL_L3"/>
    <property type="match status" value="1"/>
</dbReference>
<comment type="function">
    <text evidence="9">One of the primary rRNA binding proteins, it binds directly near the 3'-end of the 23S rRNA, where it nucleates assembly of the 50S subunit.</text>
</comment>
<evidence type="ECO:0000256" key="6">
    <source>
        <dbReference type="ARBA" id="ARBA00023274"/>
    </source>
</evidence>
<dbReference type="PANTHER" id="PTHR11229:SF16">
    <property type="entry name" value="LARGE RIBOSOMAL SUBUNIT PROTEIN UL3C"/>
    <property type="match status" value="1"/>
</dbReference>
<accession>A0ABZ0UTH6</accession>
<dbReference type="RefSeq" id="WP_410519724.1">
    <property type="nucleotide sequence ID" value="NZ_CP110343.1"/>
</dbReference>
<dbReference type="InterPro" id="IPR019926">
    <property type="entry name" value="Ribosomal_uL3_CS"/>
</dbReference>
<protein>
    <recommendedName>
        <fullName evidence="7 9">50S ribosomal protein L3</fullName>
    </recommendedName>
</protein>
<name>A0ABZ0UTH6_9RICK</name>
<dbReference type="Pfam" id="PF00297">
    <property type="entry name" value="Ribosomal_L3"/>
    <property type="match status" value="1"/>
</dbReference>
<evidence type="ECO:0000256" key="5">
    <source>
        <dbReference type="ARBA" id="ARBA00022980"/>
    </source>
</evidence>
<dbReference type="GO" id="GO:0005840">
    <property type="term" value="C:ribosome"/>
    <property type="evidence" value="ECO:0007669"/>
    <property type="project" value="UniProtKB-KW"/>
</dbReference>
<evidence type="ECO:0000256" key="4">
    <source>
        <dbReference type="ARBA" id="ARBA00022884"/>
    </source>
</evidence>
<keyword evidence="12" id="KW-1185">Reference proteome</keyword>
<evidence type="ECO:0000256" key="2">
    <source>
        <dbReference type="ARBA" id="ARBA00022481"/>
    </source>
</evidence>
<keyword evidence="4 9" id="KW-0694">RNA-binding</keyword>
<feature type="region of interest" description="Disordered" evidence="10">
    <location>
        <begin position="135"/>
        <end position="165"/>
    </location>
</feature>
<sequence length="214" mass="23385">MFIDDISVLVESMLYHERPGLIGTKLGMTQIFVNDVAIPATIIHVPENFLIGLRTYEKNGYKAAVLGIRYHDEKKNRRKLYAMIREFRLNSLDSFTEGQSYTATHFALGQNIDVIGNTIGKGFAGGMKRHGFSGGDASHGASISHRALGSTGGRQDPGKVFKGKKMAGHMGTNRVTTRNLRVLDVDSEMSIIVVKGCIPGSKGKTVLLRDSIMS</sequence>
<dbReference type="Proteomes" id="UP001325140">
    <property type="component" value="Chromosome"/>
</dbReference>
<comment type="subunit">
    <text evidence="9">Part of the 50S ribosomal subunit. Forms a cluster with proteins L14 and L19.</text>
</comment>
<evidence type="ECO:0000256" key="1">
    <source>
        <dbReference type="ARBA" id="ARBA00006540"/>
    </source>
</evidence>
<evidence type="ECO:0000256" key="7">
    <source>
        <dbReference type="NCBIfam" id="TIGR03625"/>
    </source>
</evidence>
<dbReference type="PANTHER" id="PTHR11229">
    <property type="entry name" value="50S RIBOSOMAL PROTEIN L3"/>
    <property type="match status" value="1"/>
</dbReference>
<evidence type="ECO:0000313" key="12">
    <source>
        <dbReference type="Proteomes" id="UP001325140"/>
    </source>
</evidence>
<evidence type="ECO:0000256" key="9">
    <source>
        <dbReference type="RuleBase" id="RU003906"/>
    </source>
</evidence>
<reference evidence="11" key="1">
    <citation type="submission" date="2022-10" db="EMBL/GenBank/DDBJ databases">
        <title>Host association and intracellularity evolved multiple times independently in the Rickettsiales.</title>
        <authorList>
            <person name="Castelli M."/>
            <person name="Nardi T."/>
            <person name="Gammuto L."/>
            <person name="Bellinzona G."/>
            <person name="Sabaneyeva E."/>
            <person name="Potekhin A."/>
            <person name="Serra V."/>
            <person name="Petroni G."/>
            <person name="Sassera D."/>
        </authorList>
    </citation>
    <scope>NUCLEOTIDE SEQUENCE [LARGE SCALE GENOMIC DNA]</scope>
    <source>
        <strain evidence="11">US_Bl 11III1</strain>
    </source>
</reference>
<dbReference type="InterPro" id="IPR000597">
    <property type="entry name" value="Ribosomal_uL3"/>
</dbReference>
<evidence type="ECO:0000313" key="11">
    <source>
        <dbReference type="EMBL" id="WPX97993.1"/>
    </source>
</evidence>
<dbReference type="SUPFAM" id="SSF50447">
    <property type="entry name" value="Translation proteins"/>
    <property type="match status" value="1"/>
</dbReference>
<keyword evidence="5 8" id="KW-0689">Ribosomal protein</keyword>
<dbReference type="InterPro" id="IPR019927">
    <property type="entry name" value="Ribosomal_uL3_bac/org-type"/>
</dbReference>
<evidence type="ECO:0000256" key="3">
    <source>
        <dbReference type="ARBA" id="ARBA00022730"/>
    </source>
</evidence>
<proteinExistence type="inferred from homology"/>
<dbReference type="EMBL" id="CP110343">
    <property type="protein sequence ID" value="WPX97993.1"/>
    <property type="molecule type" value="Genomic_DNA"/>
</dbReference>
<organism evidence="11 12">
    <name type="scientific">Candidatus Fokinia crypta</name>
    <dbReference type="NCBI Taxonomy" id="1920990"/>
    <lineage>
        <taxon>Bacteria</taxon>
        <taxon>Pseudomonadati</taxon>
        <taxon>Pseudomonadota</taxon>
        <taxon>Alphaproteobacteria</taxon>
        <taxon>Rickettsiales</taxon>
        <taxon>Candidatus Midichloriaceae</taxon>
        <taxon>Candidatus Fokinia</taxon>
    </lineage>
</organism>
<keyword evidence="6 8" id="KW-0687">Ribonucleoprotein</keyword>
<evidence type="ECO:0000256" key="8">
    <source>
        <dbReference type="RuleBase" id="RU003905"/>
    </source>
</evidence>
<keyword evidence="3 9" id="KW-0699">rRNA-binding</keyword>